<dbReference type="RefSeq" id="WP_004607246.1">
    <property type="nucleotide sequence ID" value="NZ_AP024846.1"/>
</dbReference>
<dbReference type="PANTHER" id="PTHR16222:SF24">
    <property type="entry name" value="ADP-RIBOSYLHYDROLASE ARH3"/>
    <property type="match status" value="1"/>
</dbReference>
<dbReference type="InterPro" id="IPR005502">
    <property type="entry name" value="Ribosyl_crysJ1"/>
</dbReference>
<name>A0A844F8T1_CLOSV</name>
<dbReference type="GO" id="GO:0016787">
    <property type="term" value="F:hydrolase activity"/>
    <property type="evidence" value="ECO:0007669"/>
    <property type="project" value="UniProtKB-KW"/>
</dbReference>
<evidence type="ECO:0000256" key="2">
    <source>
        <dbReference type="ARBA" id="ARBA00022801"/>
    </source>
</evidence>
<dbReference type="Gene3D" id="1.10.4080.10">
    <property type="entry name" value="ADP-ribosylation/Crystallin J1"/>
    <property type="match status" value="1"/>
</dbReference>
<dbReference type="InterPro" id="IPR036705">
    <property type="entry name" value="Ribosyl_crysJ1_sf"/>
</dbReference>
<evidence type="ECO:0000313" key="5">
    <source>
        <dbReference type="Proteomes" id="UP000462363"/>
    </source>
</evidence>
<feature type="binding site" evidence="3">
    <location>
        <position position="288"/>
    </location>
    <ligand>
        <name>Mg(2+)</name>
        <dbReference type="ChEBI" id="CHEBI:18420"/>
        <label>1</label>
    </ligand>
</feature>
<feature type="binding site" evidence="3">
    <location>
        <position position="286"/>
    </location>
    <ligand>
        <name>Mg(2+)</name>
        <dbReference type="ChEBI" id="CHEBI:18420"/>
        <label>1</label>
    </ligand>
</feature>
<keyword evidence="2" id="KW-0378">Hydrolase</keyword>
<comment type="similarity">
    <text evidence="1">Belongs to the ADP-ribosylglycohydrolase family.</text>
</comment>
<keyword evidence="3" id="KW-0460">Magnesium</keyword>
<feature type="binding site" evidence="3">
    <location>
        <position position="61"/>
    </location>
    <ligand>
        <name>Mg(2+)</name>
        <dbReference type="ChEBI" id="CHEBI:18420"/>
        <label>1</label>
    </ligand>
</feature>
<feature type="binding site" evidence="3">
    <location>
        <position position="289"/>
    </location>
    <ligand>
        <name>Mg(2+)</name>
        <dbReference type="ChEBI" id="CHEBI:18420"/>
        <label>1</label>
    </ligand>
</feature>
<dbReference type="GO" id="GO:0046872">
    <property type="term" value="F:metal ion binding"/>
    <property type="evidence" value="ECO:0007669"/>
    <property type="project" value="UniProtKB-KW"/>
</dbReference>
<reference evidence="4 5" key="1">
    <citation type="submission" date="2019-08" db="EMBL/GenBank/DDBJ databases">
        <title>In-depth cultivation of the pig gut microbiome towards novel bacterial diversity and tailored functional studies.</title>
        <authorList>
            <person name="Wylensek D."/>
            <person name="Hitch T.C.A."/>
            <person name="Clavel T."/>
        </authorList>
    </citation>
    <scope>NUCLEOTIDE SEQUENCE [LARGE SCALE GENOMIC DNA]</scope>
    <source>
        <strain evidence="4 5">BL-389-WT-3D</strain>
    </source>
</reference>
<comment type="caution">
    <text evidence="4">The sequence shown here is derived from an EMBL/GenBank/DDBJ whole genome shotgun (WGS) entry which is preliminary data.</text>
</comment>
<comment type="cofactor">
    <cofactor evidence="3">
        <name>Mg(2+)</name>
        <dbReference type="ChEBI" id="CHEBI:18420"/>
    </cofactor>
    <text evidence="3">Binds 2 magnesium ions per subunit.</text>
</comment>
<dbReference type="Pfam" id="PF03747">
    <property type="entry name" value="ADP_ribosyl_GH"/>
    <property type="match status" value="1"/>
</dbReference>
<evidence type="ECO:0000256" key="1">
    <source>
        <dbReference type="ARBA" id="ARBA00010702"/>
    </source>
</evidence>
<dbReference type="SUPFAM" id="SSF101478">
    <property type="entry name" value="ADP-ribosylglycohydrolase"/>
    <property type="match status" value="1"/>
</dbReference>
<dbReference type="GeneID" id="62694717"/>
<protein>
    <recommendedName>
        <fullName evidence="6">ADP-ribosylglycohydrolase</fullName>
    </recommendedName>
</protein>
<dbReference type="PANTHER" id="PTHR16222">
    <property type="entry name" value="ADP-RIBOSYLGLYCOHYDROLASE"/>
    <property type="match status" value="1"/>
</dbReference>
<proteinExistence type="inferred from homology"/>
<dbReference type="InterPro" id="IPR050792">
    <property type="entry name" value="ADP-ribosylglycohydrolase"/>
</dbReference>
<evidence type="ECO:0008006" key="6">
    <source>
        <dbReference type="Google" id="ProtNLM"/>
    </source>
</evidence>
<accession>A0A844F8T1</accession>
<evidence type="ECO:0000256" key="3">
    <source>
        <dbReference type="PIRSR" id="PIRSR605502-1"/>
    </source>
</evidence>
<gene>
    <name evidence="4" type="ORF">FYJ37_06865</name>
</gene>
<evidence type="ECO:0000313" key="4">
    <source>
        <dbReference type="EMBL" id="MSS40077.1"/>
    </source>
</evidence>
<organism evidence="4 5">
    <name type="scientific">Clostridium scindens (strain JCM 10418 / VPI 12708)</name>
    <dbReference type="NCBI Taxonomy" id="29347"/>
    <lineage>
        <taxon>Bacteria</taxon>
        <taxon>Bacillati</taxon>
        <taxon>Bacillota</taxon>
        <taxon>Clostridia</taxon>
        <taxon>Lachnospirales</taxon>
        <taxon>Lachnospiraceae</taxon>
    </lineage>
</organism>
<feature type="binding site" evidence="3">
    <location>
        <position position="60"/>
    </location>
    <ligand>
        <name>Mg(2+)</name>
        <dbReference type="ChEBI" id="CHEBI:18420"/>
        <label>1</label>
    </ligand>
</feature>
<feature type="binding site" evidence="3">
    <location>
        <position position="59"/>
    </location>
    <ligand>
        <name>Mg(2+)</name>
        <dbReference type="ChEBI" id="CHEBI:18420"/>
        <label>1</label>
    </ligand>
</feature>
<sequence>MYDRILGGLIGAGAGDAMGAATEARTTEQILAYFGHEVTDFETPPMDTFGAGNVPGQLTDDFSSAYFVARHIADNHGEVTKEVVQEALIDWSEHAVFFDRFAGPTTRLAIRRYKGEKVEKSGGVELVTRQATNGAAMKISPIGLLNAGNIEQAIADAVTVTMVTHDNYLAISGACAVTAAVSRAVMPDVDVYSVLQAGLYGAREGERIGREVARDVAGPSVVKRMEMAIDIGLGRGTPWEKMVEIGHRIGAGLHVSEAIPSAFGLFAANEGDALGSIVGAVNVGYDTDTIATMSGALSGALNGAGAFPPHFLPTLQEANHLEIERLAKDLTAIAQDRLRAQEKGGARHE</sequence>
<dbReference type="AlphaFoldDB" id="A0A844F8T1"/>
<dbReference type="Proteomes" id="UP000462363">
    <property type="component" value="Unassembled WGS sequence"/>
</dbReference>
<dbReference type="EMBL" id="VUMB01000011">
    <property type="protein sequence ID" value="MSS40077.1"/>
    <property type="molecule type" value="Genomic_DNA"/>
</dbReference>
<keyword evidence="3" id="KW-0479">Metal-binding</keyword>